<gene>
    <name evidence="1" type="ORF">V1477_016229</name>
</gene>
<organism evidence="1 2">
    <name type="scientific">Vespula maculifrons</name>
    <name type="common">Eastern yellow jacket</name>
    <name type="synonym">Wasp</name>
    <dbReference type="NCBI Taxonomy" id="7453"/>
    <lineage>
        <taxon>Eukaryota</taxon>
        <taxon>Metazoa</taxon>
        <taxon>Ecdysozoa</taxon>
        <taxon>Arthropoda</taxon>
        <taxon>Hexapoda</taxon>
        <taxon>Insecta</taxon>
        <taxon>Pterygota</taxon>
        <taxon>Neoptera</taxon>
        <taxon>Endopterygota</taxon>
        <taxon>Hymenoptera</taxon>
        <taxon>Apocrita</taxon>
        <taxon>Aculeata</taxon>
        <taxon>Vespoidea</taxon>
        <taxon>Vespidae</taxon>
        <taxon>Vespinae</taxon>
        <taxon>Vespula</taxon>
    </lineage>
</organism>
<evidence type="ECO:0000313" key="1">
    <source>
        <dbReference type="EMBL" id="KAL2730418.1"/>
    </source>
</evidence>
<keyword evidence="2" id="KW-1185">Reference proteome</keyword>
<dbReference type="EMBL" id="JAYRBN010000091">
    <property type="protein sequence ID" value="KAL2730418.1"/>
    <property type="molecule type" value="Genomic_DNA"/>
</dbReference>
<dbReference type="Proteomes" id="UP001607303">
    <property type="component" value="Unassembled WGS sequence"/>
</dbReference>
<evidence type="ECO:0000313" key="2">
    <source>
        <dbReference type="Proteomes" id="UP001607303"/>
    </source>
</evidence>
<proteinExistence type="predicted"/>
<comment type="caution">
    <text evidence="1">The sequence shown here is derived from an EMBL/GenBank/DDBJ whole genome shotgun (WGS) entry which is preliminary data.</text>
</comment>
<accession>A0ABD2BCE9</accession>
<protein>
    <submittedName>
        <fullName evidence="1">Uncharacterized protein</fullName>
    </submittedName>
</protein>
<dbReference type="AlphaFoldDB" id="A0ABD2BCE9"/>
<name>A0ABD2BCE9_VESMC</name>
<sequence>MDEHSTVEEYFNYTRIFYRPKLYAVLSRFSNYSMIKTRMLYGACTTNKVSSIVSYHGRNNKNTLQITNGLTSEIANEDTGILFTLVLRICRKRFKKSQSRLRSNEECVDTTVIGRPSEVDRQRDGRKVAEWIDKVSRERVVVQAAGPELRNSREEYQPVPVLTVSSRKLHPDAVFSEKVNLSRVENTFS</sequence>
<reference evidence="1 2" key="1">
    <citation type="journal article" date="2024" name="Ann. Entomol. Soc. Am.">
        <title>Genomic analyses of the southern and eastern yellowjacket wasps (Hymenoptera: Vespidae) reveal evolutionary signatures of social life.</title>
        <authorList>
            <person name="Catto M.A."/>
            <person name="Caine P.B."/>
            <person name="Orr S.E."/>
            <person name="Hunt B.G."/>
            <person name="Goodisman M.A.D."/>
        </authorList>
    </citation>
    <scope>NUCLEOTIDE SEQUENCE [LARGE SCALE GENOMIC DNA]</scope>
    <source>
        <strain evidence="1">232</strain>
        <tissue evidence="1">Head and thorax</tissue>
    </source>
</reference>